<accession>A0AB37U971</accession>
<evidence type="ECO:0000313" key="3">
    <source>
        <dbReference type="Proteomes" id="UP000282574"/>
    </source>
</evidence>
<dbReference type="Proteomes" id="UP000282574">
    <property type="component" value="Unassembled WGS sequence"/>
</dbReference>
<comment type="caution">
    <text evidence="2">The sequence shown here is derived from an EMBL/GenBank/DDBJ whole genome shotgun (WGS) entry which is preliminary data.</text>
</comment>
<dbReference type="AlphaFoldDB" id="A0AB37U971"/>
<evidence type="ECO:0000256" key="1">
    <source>
        <dbReference type="SAM" id="MobiDB-lite"/>
    </source>
</evidence>
<name>A0AB37U971_9CYAN</name>
<feature type="compositionally biased region" description="Low complexity" evidence="1">
    <location>
        <begin position="141"/>
        <end position="154"/>
    </location>
</feature>
<dbReference type="RefSeq" id="WP_106169576.1">
    <property type="nucleotide sequence ID" value="NZ_JAVKZF010000004.1"/>
</dbReference>
<keyword evidence="3" id="KW-1185">Reference proteome</keyword>
<dbReference type="EMBL" id="RSCK01000129">
    <property type="protein sequence ID" value="RUT01182.1"/>
    <property type="molecule type" value="Genomic_DNA"/>
</dbReference>
<organism evidence="2 3">
    <name type="scientific">Chroococcidiopsis cubana SAG 39.79</name>
    <dbReference type="NCBI Taxonomy" id="388085"/>
    <lineage>
        <taxon>Bacteria</taxon>
        <taxon>Bacillati</taxon>
        <taxon>Cyanobacteriota</taxon>
        <taxon>Cyanophyceae</taxon>
        <taxon>Chroococcidiopsidales</taxon>
        <taxon>Chroococcidiopsidaceae</taxon>
        <taxon>Chroococcidiopsis</taxon>
    </lineage>
</organism>
<sequence>MYEQVDFHFRYQPGSESPYALLLKYLQPKKKSSKRGKGLPAESLDESVELPRERMILWALSAFWYPSACKKLGRYSDVDLKQKARNAIYQLLQQVYYLIQMFELDPSEFVFPISTGGLNNQLKVDDRVATSGIGNEKVTTAISTSSSTTPGSKTQESLEPPTTLVSIRSEDDIALDEAFVD</sequence>
<feature type="region of interest" description="Disordered" evidence="1">
    <location>
        <begin position="141"/>
        <end position="162"/>
    </location>
</feature>
<evidence type="ECO:0000313" key="2">
    <source>
        <dbReference type="EMBL" id="RUT01182.1"/>
    </source>
</evidence>
<gene>
    <name evidence="2" type="ORF">DSM107010_65930</name>
</gene>
<protein>
    <submittedName>
        <fullName evidence="2">Uncharacterized protein</fullName>
    </submittedName>
</protein>
<proteinExistence type="predicted"/>
<reference evidence="2 3" key="1">
    <citation type="journal article" date="2019" name="Genome Biol. Evol.">
        <title>Day and night: Metabolic profiles and evolutionary relationships of six axenic non-marine cyanobacteria.</title>
        <authorList>
            <person name="Will S.E."/>
            <person name="Henke P."/>
            <person name="Boedeker C."/>
            <person name="Huang S."/>
            <person name="Brinkmann H."/>
            <person name="Rohde M."/>
            <person name="Jarek M."/>
            <person name="Friedl T."/>
            <person name="Seufert S."/>
            <person name="Schumacher M."/>
            <person name="Overmann J."/>
            <person name="Neumann-Schaal M."/>
            <person name="Petersen J."/>
        </authorList>
    </citation>
    <scope>NUCLEOTIDE SEQUENCE [LARGE SCALE GENOMIC DNA]</scope>
    <source>
        <strain evidence="2 3">SAG 39.79</strain>
    </source>
</reference>